<name>A0ABW6RZU3_9NOCA</name>
<dbReference type="Gene3D" id="2.130.10.10">
    <property type="entry name" value="YVTN repeat-like/Quinoprotein amine dehydrogenase"/>
    <property type="match status" value="1"/>
</dbReference>
<gene>
    <name evidence="2" type="ORF">ACFYXQ_17475</name>
</gene>
<evidence type="ECO:0000313" key="2">
    <source>
        <dbReference type="EMBL" id="MFF3569563.1"/>
    </source>
</evidence>
<dbReference type="RefSeq" id="WP_387404266.1">
    <property type="nucleotide sequence ID" value="NZ_JBIAQY010000005.1"/>
</dbReference>
<proteinExistence type="inferred from homology"/>
<sequence>MTGDPVTTIVYVSNAGSAEISVLRLEDDGALKPVQTVDTAGAVMPLTTGPGHRHLYASLRSEPYSVACYEIDSGTGELTEQARVRLPDNMAYLSTDRHGRFLFAASYSGSVVSVNPIGPDGIAGSEPSVVLATPPHAHSVVVDPSNRYLFAASLGGDVLLQYLFDQVTGVPILNVPPRVPTLPGGGPRHLVFHPDGRWVYVVNELDGTVGGYEFDTGTGCLTPIGTYSATPGGCAEPWAAEVRLTPDGRYLYVSERRSSTLAGFRVAADTGALEPLGHTATETCPRGFDIDPSGRYLLAAGQESDALTVHAIDPDTGALTTCGRQELGRDPNWVEIVELR</sequence>
<comment type="similarity">
    <text evidence="1">Belongs to the cycloisomerase 2 family.</text>
</comment>
<dbReference type="Proteomes" id="UP001601992">
    <property type="component" value="Unassembled WGS sequence"/>
</dbReference>
<dbReference type="InterPro" id="IPR011045">
    <property type="entry name" value="N2O_reductase_N"/>
</dbReference>
<reference evidence="2 3" key="1">
    <citation type="submission" date="2024-10" db="EMBL/GenBank/DDBJ databases">
        <title>The Natural Products Discovery Center: Release of the First 8490 Sequenced Strains for Exploring Actinobacteria Biosynthetic Diversity.</title>
        <authorList>
            <person name="Kalkreuter E."/>
            <person name="Kautsar S.A."/>
            <person name="Yang D."/>
            <person name="Bader C.D."/>
            <person name="Teijaro C.N."/>
            <person name="Fluegel L."/>
            <person name="Davis C.M."/>
            <person name="Simpson J.R."/>
            <person name="Lauterbach L."/>
            <person name="Steele A.D."/>
            <person name="Gui C."/>
            <person name="Meng S."/>
            <person name="Li G."/>
            <person name="Viehrig K."/>
            <person name="Ye F."/>
            <person name="Su P."/>
            <person name="Kiefer A.F."/>
            <person name="Nichols A."/>
            <person name="Cepeda A.J."/>
            <person name="Yan W."/>
            <person name="Fan B."/>
            <person name="Jiang Y."/>
            <person name="Adhikari A."/>
            <person name="Zheng C.-J."/>
            <person name="Schuster L."/>
            <person name="Cowan T.M."/>
            <person name="Smanski M.J."/>
            <person name="Chevrette M.G."/>
            <person name="De Carvalho L.P.S."/>
            <person name="Shen B."/>
        </authorList>
    </citation>
    <scope>NUCLEOTIDE SEQUENCE [LARGE SCALE GENOMIC DNA]</scope>
    <source>
        <strain evidence="2 3">NPDC002593</strain>
    </source>
</reference>
<evidence type="ECO:0000256" key="1">
    <source>
        <dbReference type="ARBA" id="ARBA00005564"/>
    </source>
</evidence>
<dbReference type="EMBL" id="JBIAQY010000005">
    <property type="protein sequence ID" value="MFF3569563.1"/>
    <property type="molecule type" value="Genomic_DNA"/>
</dbReference>
<accession>A0ABW6RZU3</accession>
<dbReference type="InterPro" id="IPR019405">
    <property type="entry name" value="Lactonase_7-beta_prop"/>
</dbReference>
<evidence type="ECO:0000313" key="3">
    <source>
        <dbReference type="Proteomes" id="UP001601992"/>
    </source>
</evidence>
<keyword evidence="3" id="KW-1185">Reference proteome</keyword>
<comment type="caution">
    <text evidence="2">The sequence shown here is derived from an EMBL/GenBank/DDBJ whole genome shotgun (WGS) entry which is preliminary data.</text>
</comment>
<dbReference type="PANTHER" id="PTHR30344:SF1">
    <property type="entry name" value="6-PHOSPHOGLUCONOLACTONASE"/>
    <property type="match status" value="1"/>
</dbReference>
<dbReference type="InterPro" id="IPR015943">
    <property type="entry name" value="WD40/YVTN_repeat-like_dom_sf"/>
</dbReference>
<dbReference type="Pfam" id="PF10282">
    <property type="entry name" value="Lactonase"/>
    <property type="match status" value="1"/>
</dbReference>
<protein>
    <submittedName>
        <fullName evidence="2">Lactonase family protein</fullName>
    </submittedName>
</protein>
<dbReference type="PANTHER" id="PTHR30344">
    <property type="entry name" value="6-PHOSPHOGLUCONOLACTONASE-RELATED"/>
    <property type="match status" value="1"/>
</dbReference>
<dbReference type="SUPFAM" id="SSF50974">
    <property type="entry name" value="Nitrous oxide reductase, N-terminal domain"/>
    <property type="match status" value="1"/>
</dbReference>
<dbReference type="InterPro" id="IPR050282">
    <property type="entry name" value="Cycloisomerase_2"/>
</dbReference>
<organism evidence="2 3">
    <name type="scientific">Nocardia jiangxiensis</name>
    <dbReference type="NCBI Taxonomy" id="282685"/>
    <lineage>
        <taxon>Bacteria</taxon>
        <taxon>Bacillati</taxon>
        <taxon>Actinomycetota</taxon>
        <taxon>Actinomycetes</taxon>
        <taxon>Mycobacteriales</taxon>
        <taxon>Nocardiaceae</taxon>
        <taxon>Nocardia</taxon>
    </lineage>
</organism>